<evidence type="ECO:0000313" key="1">
    <source>
        <dbReference type="EMBL" id="MXU87448.1"/>
    </source>
</evidence>
<protein>
    <submittedName>
        <fullName evidence="1">Uncharacterized protein</fullName>
    </submittedName>
</protein>
<reference evidence="1" key="1">
    <citation type="submission" date="2019-12" db="EMBL/GenBank/DDBJ databases">
        <title>An insight into the sialome of adult female Ixodes ricinus ticks feeding for 6 days.</title>
        <authorList>
            <person name="Perner J."/>
            <person name="Ribeiro J.M.C."/>
        </authorList>
    </citation>
    <scope>NUCLEOTIDE SEQUENCE</scope>
    <source>
        <strain evidence="1">Semi-engorged</strain>
        <tissue evidence="1">Salivary glands</tissue>
    </source>
</reference>
<dbReference type="AlphaFoldDB" id="A0A6B0U710"/>
<accession>A0A6B0U710</accession>
<name>A0A6B0U710_IXORI</name>
<sequence length="96" mass="10947">MQTIKAKLRVKKRVCIMAALLLPTDLSACRLLSFADRLHLRTLLPTPSINTNAKHTPLLGPCRMRRCPPWTLASFVALFFTKRELRFVNLQEGTDL</sequence>
<organism evidence="1">
    <name type="scientific">Ixodes ricinus</name>
    <name type="common">Common tick</name>
    <name type="synonym">Acarus ricinus</name>
    <dbReference type="NCBI Taxonomy" id="34613"/>
    <lineage>
        <taxon>Eukaryota</taxon>
        <taxon>Metazoa</taxon>
        <taxon>Ecdysozoa</taxon>
        <taxon>Arthropoda</taxon>
        <taxon>Chelicerata</taxon>
        <taxon>Arachnida</taxon>
        <taxon>Acari</taxon>
        <taxon>Parasitiformes</taxon>
        <taxon>Ixodida</taxon>
        <taxon>Ixodoidea</taxon>
        <taxon>Ixodidae</taxon>
        <taxon>Ixodinae</taxon>
        <taxon>Ixodes</taxon>
    </lineage>
</organism>
<proteinExistence type="predicted"/>
<dbReference type="EMBL" id="GIFC01005365">
    <property type="protein sequence ID" value="MXU87448.1"/>
    <property type="molecule type" value="Transcribed_RNA"/>
</dbReference>